<dbReference type="InterPro" id="IPR011333">
    <property type="entry name" value="SKP1/BTB/POZ_sf"/>
</dbReference>
<evidence type="ECO:0000256" key="5">
    <source>
        <dbReference type="ARBA" id="ARBA00023125"/>
    </source>
</evidence>
<dbReference type="InterPro" id="IPR050331">
    <property type="entry name" value="Zinc_finger"/>
</dbReference>
<dbReference type="SMART" id="SM00225">
    <property type="entry name" value="BTB"/>
    <property type="match status" value="1"/>
</dbReference>
<dbReference type="FunFam" id="3.30.160.60:FF:000100">
    <property type="entry name" value="Zinc finger 45-like"/>
    <property type="match status" value="1"/>
</dbReference>
<evidence type="ECO:0000313" key="9">
    <source>
        <dbReference type="EMBL" id="KAK9738621.1"/>
    </source>
</evidence>
<dbReference type="GO" id="GO:0008270">
    <property type="term" value="F:zinc ion binding"/>
    <property type="evidence" value="ECO:0007669"/>
    <property type="project" value="UniProtKB-KW"/>
</dbReference>
<dbReference type="SUPFAM" id="SSF54695">
    <property type="entry name" value="POZ domain"/>
    <property type="match status" value="1"/>
</dbReference>
<feature type="domain" description="C2H2-type" evidence="8">
    <location>
        <begin position="453"/>
        <end position="480"/>
    </location>
</feature>
<dbReference type="PROSITE" id="PS50097">
    <property type="entry name" value="BTB"/>
    <property type="match status" value="1"/>
</dbReference>
<feature type="domain" description="C2H2-type" evidence="8">
    <location>
        <begin position="425"/>
        <end position="452"/>
    </location>
</feature>
<name>A0AAW1LXJ4_POPJA</name>
<feature type="domain" description="C2H2-type" evidence="8">
    <location>
        <begin position="397"/>
        <end position="424"/>
    </location>
</feature>
<sequence>MEELIKEGSLRLLMSESSCDVILSCGGYRLMAHKVILSIASPVLQELLRHEDAVPTVIIFPDISENTMSLILDYIYSGSINIRSDVLSEFIAVANELKLQVDTDNFKLAKYFRDPIEEKIKPDFKFSVDKKEDIKSVTDDGNHKVQKCVRKMPGLLPLTKLKRKKVLHNSITPSPWAPRVTPLLANPLENHLHAMISHHVKQNLQRNDKNNNRQVQDIIKTTPPFRDQSPENNKRIDSQCSRILSHTAADSHQTNLILSNSSDTNGIDTINQSLNLMDEKKTCADLKQNDVTNLSKQAAHIKINTKKVVDKTTIEKIFKTSRLTSDTSNSKQTDNKKYFSCEDCGKSFSQLRNFKYHRSIHEGTKEFSARCPECGKMFNDKGYLSSHMKIHRDRKEYACPQCPKRFNQRVAYNMHLRIHTGLKPHECPTCGKTFSRKMLLKQHQRVHTGERPYSCPECGKSFADRSNMSLHARLHTGVKPYTCNLCSKSFTKKHHLKTHMNFHTGLKPYSCEKCGLAFSQSSNMRTHYKRCILKAKDIPDSENT</sequence>
<dbReference type="Pfam" id="PF00651">
    <property type="entry name" value="BTB"/>
    <property type="match status" value="1"/>
</dbReference>
<evidence type="ECO:0000256" key="6">
    <source>
        <dbReference type="PROSITE-ProRule" id="PRU00042"/>
    </source>
</evidence>
<proteinExistence type="predicted"/>
<dbReference type="GO" id="GO:0005634">
    <property type="term" value="C:nucleus"/>
    <property type="evidence" value="ECO:0007669"/>
    <property type="project" value="TreeGrafter"/>
</dbReference>
<dbReference type="GO" id="GO:0003677">
    <property type="term" value="F:DNA binding"/>
    <property type="evidence" value="ECO:0007669"/>
    <property type="project" value="UniProtKB-KW"/>
</dbReference>
<accession>A0AAW1LXJ4</accession>
<dbReference type="EMBL" id="JASPKY010000084">
    <property type="protein sequence ID" value="KAK9738621.1"/>
    <property type="molecule type" value="Genomic_DNA"/>
</dbReference>
<evidence type="ECO:0000259" key="8">
    <source>
        <dbReference type="PROSITE" id="PS50157"/>
    </source>
</evidence>
<feature type="domain" description="C2H2-type" evidence="8">
    <location>
        <begin position="509"/>
        <end position="539"/>
    </location>
</feature>
<dbReference type="PANTHER" id="PTHR16515:SF58">
    <property type="entry name" value="ZINC FINGER PROTEIN 22"/>
    <property type="match status" value="1"/>
</dbReference>
<evidence type="ECO:0000313" key="10">
    <source>
        <dbReference type="Proteomes" id="UP001458880"/>
    </source>
</evidence>
<feature type="domain" description="C2H2-type" evidence="8">
    <location>
        <begin position="339"/>
        <end position="366"/>
    </location>
</feature>
<dbReference type="FunFam" id="3.30.160.60:FF:000706">
    <property type="entry name" value="Zinc finger protein"/>
    <property type="match status" value="1"/>
</dbReference>
<dbReference type="Gene3D" id="3.30.710.10">
    <property type="entry name" value="Potassium Channel Kv1.1, Chain A"/>
    <property type="match status" value="1"/>
</dbReference>
<keyword evidence="3 6" id="KW-0863">Zinc-finger</keyword>
<dbReference type="Gene3D" id="3.30.160.60">
    <property type="entry name" value="Classic Zinc Finger"/>
    <property type="match status" value="7"/>
</dbReference>
<dbReference type="FunFam" id="3.30.160.60:FF:002070">
    <property type="entry name" value="Zinc finger protein"/>
    <property type="match status" value="1"/>
</dbReference>
<dbReference type="AlphaFoldDB" id="A0AAW1LXJ4"/>
<evidence type="ECO:0000256" key="2">
    <source>
        <dbReference type="ARBA" id="ARBA00022737"/>
    </source>
</evidence>
<evidence type="ECO:0000256" key="1">
    <source>
        <dbReference type="ARBA" id="ARBA00022723"/>
    </source>
</evidence>
<dbReference type="Pfam" id="PF00096">
    <property type="entry name" value="zf-C2H2"/>
    <property type="match status" value="7"/>
</dbReference>
<dbReference type="SMART" id="SM00355">
    <property type="entry name" value="ZnF_C2H2"/>
    <property type="match status" value="7"/>
</dbReference>
<dbReference type="FunFam" id="3.30.160.60:FF:002343">
    <property type="entry name" value="Zinc finger protein 33A"/>
    <property type="match status" value="2"/>
</dbReference>
<comment type="caution">
    <text evidence="9">The sequence shown here is derived from an EMBL/GenBank/DDBJ whole genome shotgun (WGS) entry which is preliminary data.</text>
</comment>
<dbReference type="InterPro" id="IPR013087">
    <property type="entry name" value="Znf_C2H2_type"/>
</dbReference>
<keyword evidence="5" id="KW-0238">DNA-binding</keyword>
<feature type="domain" description="BTB" evidence="7">
    <location>
        <begin position="19"/>
        <end position="84"/>
    </location>
</feature>
<dbReference type="FunFam" id="3.30.160.60:FF:000912">
    <property type="entry name" value="Zinc finger protein 660"/>
    <property type="match status" value="1"/>
</dbReference>
<dbReference type="FunFam" id="3.30.160.60:FF:000176">
    <property type="entry name" value="zinc finger protein 70"/>
    <property type="match status" value="1"/>
</dbReference>
<dbReference type="Proteomes" id="UP001458880">
    <property type="component" value="Unassembled WGS sequence"/>
</dbReference>
<dbReference type="PANTHER" id="PTHR16515">
    <property type="entry name" value="PR DOMAIN ZINC FINGER PROTEIN"/>
    <property type="match status" value="1"/>
</dbReference>
<dbReference type="InterPro" id="IPR000210">
    <property type="entry name" value="BTB/POZ_dom"/>
</dbReference>
<keyword evidence="2" id="KW-0677">Repeat</keyword>
<organism evidence="9 10">
    <name type="scientific">Popillia japonica</name>
    <name type="common">Japanese beetle</name>
    <dbReference type="NCBI Taxonomy" id="7064"/>
    <lineage>
        <taxon>Eukaryota</taxon>
        <taxon>Metazoa</taxon>
        <taxon>Ecdysozoa</taxon>
        <taxon>Arthropoda</taxon>
        <taxon>Hexapoda</taxon>
        <taxon>Insecta</taxon>
        <taxon>Pterygota</taxon>
        <taxon>Neoptera</taxon>
        <taxon>Endopterygota</taxon>
        <taxon>Coleoptera</taxon>
        <taxon>Polyphaga</taxon>
        <taxon>Scarabaeiformia</taxon>
        <taxon>Scarabaeidae</taxon>
        <taxon>Rutelinae</taxon>
        <taxon>Popillia</taxon>
    </lineage>
</organism>
<dbReference type="PROSITE" id="PS50157">
    <property type="entry name" value="ZINC_FINGER_C2H2_2"/>
    <property type="match status" value="7"/>
</dbReference>
<dbReference type="GO" id="GO:0006355">
    <property type="term" value="P:regulation of DNA-templated transcription"/>
    <property type="evidence" value="ECO:0007669"/>
    <property type="project" value="UniProtKB-ARBA"/>
</dbReference>
<dbReference type="SUPFAM" id="SSF57667">
    <property type="entry name" value="beta-beta-alpha zinc fingers"/>
    <property type="match status" value="4"/>
</dbReference>
<keyword evidence="4" id="KW-0862">Zinc</keyword>
<gene>
    <name evidence="9" type="ORF">QE152_g9708</name>
</gene>
<keyword evidence="10" id="KW-1185">Reference proteome</keyword>
<evidence type="ECO:0000256" key="4">
    <source>
        <dbReference type="ARBA" id="ARBA00022833"/>
    </source>
</evidence>
<protein>
    <submittedName>
        <fullName evidence="9">BTB/POZ domain</fullName>
    </submittedName>
</protein>
<reference evidence="9 10" key="1">
    <citation type="journal article" date="2024" name="BMC Genomics">
        <title>De novo assembly and annotation of Popillia japonica's genome with initial clues to its potential as an invasive pest.</title>
        <authorList>
            <person name="Cucini C."/>
            <person name="Boschi S."/>
            <person name="Funari R."/>
            <person name="Cardaioli E."/>
            <person name="Iannotti N."/>
            <person name="Marturano G."/>
            <person name="Paoli F."/>
            <person name="Bruttini M."/>
            <person name="Carapelli A."/>
            <person name="Frati F."/>
            <person name="Nardi F."/>
        </authorList>
    </citation>
    <scope>NUCLEOTIDE SEQUENCE [LARGE SCALE GENOMIC DNA]</scope>
    <source>
        <strain evidence="9">DMR45628</strain>
    </source>
</reference>
<keyword evidence="1" id="KW-0479">Metal-binding</keyword>
<feature type="domain" description="C2H2-type" evidence="8">
    <location>
        <begin position="369"/>
        <end position="396"/>
    </location>
</feature>
<dbReference type="PROSITE" id="PS00028">
    <property type="entry name" value="ZINC_FINGER_C2H2_1"/>
    <property type="match status" value="6"/>
</dbReference>
<feature type="domain" description="C2H2-type" evidence="8">
    <location>
        <begin position="481"/>
        <end position="508"/>
    </location>
</feature>
<evidence type="ECO:0000259" key="7">
    <source>
        <dbReference type="PROSITE" id="PS50097"/>
    </source>
</evidence>
<dbReference type="InterPro" id="IPR036236">
    <property type="entry name" value="Znf_C2H2_sf"/>
</dbReference>
<evidence type="ECO:0000256" key="3">
    <source>
        <dbReference type="ARBA" id="ARBA00022771"/>
    </source>
</evidence>